<dbReference type="Proteomes" id="UP001623852">
    <property type="component" value="Chromosome"/>
</dbReference>
<evidence type="ECO:0000313" key="2">
    <source>
        <dbReference type="Proteomes" id="UP001623852"/>
    </source>
</evidence>
<evidence type="ECO:0000313" key="1">
    <source>
        <dbReference type="EMBL" id="WYZ18999.1"/>
    </source>
</evidence>
<accession>A0ABZ2UBW5</accession>
<dbReference type="RefSeq" id="WP_406843770.1">
    <property type="nucleotide sequence ID" value="NZ_CP150845.1"/>
</dbReference>
<protein>
    <submittedName>
        <fullName evidence="1">Uncharacterized protein</fullName>
    </submittedName>
</protein>
<dbReference type="EMBL" id="CP150845">
    <property type="protein sequence ID" value="WYZ18999.1"/>
    <property type="molecule type" value="Genomic_DNA"/>
</dbReference>
<proteinExistence type="predicted"/>
<name>A0ABZ2UBW5_9FLAO</name>
<reference evidence="1 2" key="1">
    <citation type="submission" date="2024-03" db="EMBL/GenBank/DDBJ databases">
        <title>Flavobacterium soyae.</title>
        <authorList>
            <person name="Zheng W."/>
        </authorList>
    </citation>
    <scope>NUCLEOTIDE SEQUENCE [LARGE SCALE GENOMIC DNA]</scope>
    <source>
        <strain evidence="1 2">55</strain>
    </source>
</reference>
<sequence>MNKGEEIGLDFKIDKLTNSIENVITGDSFQTEISILQSSDLKSVTKKNGWLFN</sequence>
<organism evidence="1 2">
    <name type="scientific">Flavobacterium soyae</name>
    <dbReference type="NCBI Taxonomy" id="2903098"/>
    <lineage>
        <taxon>Bacteria</taxon>
        <taxon>Pseudomonadati</taxon>
        <taxon>Bacteroidota</taxon>
        <taxon>Flavobacteriia</taxon>
        <taxon>Flavobacteriales</taxon>
        <taxon>Flavobacteriaceae</taxon>
        <taxon>Flavobacterium</taxon>
    </lineage>
</organism>
<keyword evidence="2" id="KW-1185">Reference proteome</keyword>
<gene>
    <name evidence="1" type="ORF">AABD74_17750</name>
</gene>